<dbReference type="InterPro" id="IPR007599">
    <property type="entry name" value="DER1"/>
</dbReference>
<feature type="transmembrane region" description="Helical" evidence="7">
    <location>
        <begin position="156"/>
        <end position="188"/>
    </location>
</feature>
<keyword evidence="3 7" id="KW-0812">Transmembrane</keyword>
<feature type="transmembrane region" description="Helical" evidence="7">
    <location>
        <begin position="20"/>
        <end position="39"/>
    </location>
</feature>
<dbReference type="PANTHER" id="PTHR11009">
    <property type="entry name" value="DER1-LIKE PROTEIN, DERLIN"/>
    <property type="match status" value="1"/>
</dbReference>
<evidence type="ECO:0000256" key="1">
    <source>
        <dbReference type="ARBA" id="ARBA00004477"/>
    </source>
</evidence>
<evidence type="ECO:0000313" key="9">
    <source>
        <dbReference type="EMBL" id="KAJ3424490.1"/>
    </source>
</evidence>
<gene>
    <name evidence="9" type="ORF">M0812_29211</name>
</gene>
<keyword evidence="5 7" id="KW-1133">Transmembrane helix</keyword>
<dbReference type="InterPro" id="IPR035952">
    <property type="entry name" value="Rhomboid-like_sf"/>
</dbReference>
<evidence type="ECO:0000256" key="4">
    <source>
        <dbReference type="ARBA" id="ARBA00022824"/>
    </source>
</evidence>
<proteinExistence type="inferred from homology"/>
<evidence type="ECO:0000256" key="3">
    <source>
        <dbReference type="ARBA" id="ARBA00022692"/>
    </source>
</evidence>
<reference evidence="9" key="1">
    <citation type="submission" date="2022-08" db="EMBL/GenBank/DDBJ databases">
        <title>Novel sulphate-reducing endosymbionts in the free-living metamonad Anaeramoeba.</title>
        <authorList>
            <person name="Jerlstrom-Hultqvist J."/>
            <person name="Cepicka I."/>
            <person name="Gallot-Lavallee L."/>
            <person name="Salas-Leiva D."/>
            <person name="Curtis B.A."/>
            <person name="Zahonova K."/>
            <person name="Pipaliya S."/>
            <person name="Dacks J."/>
            <person name="Roger A.J."/>
        </authorList>
    </citation>
    <scope>NUCLEOTIDE SEQUENCE</scope>
    <source>
        <strain evidence="9">Busselton2</strain>
    </source>
</reference>
<organism evidence="9 10">
    <name type="scientific">Anaeramoeba flamelloides</name>
    <dbReference type="NCBI Taxonomy" id="1746091"/>
    <lineage>
        <taxon>Eukaryota</taxon>
        <taxon>Metamonada</taxon>
        <taxon>Anaeramoebidae</taxon>
        <taxon>Anaeramoeba</taxon>
    </lineage>
</organism>
<dbReference type="GO" id="GO:0005789">
    <property type="term" value="C:endoplasmic reticulum membrane"/>
    <property type="evidence" value="ECO:0007669"/>
    <property type="project" value="UniProtKB-SubCell"/>
</dbReference>
<feature type="compositionally biased region" description="Low complexity" evidence="8">
    <location>
        <begin position="229"/>
        <end position="251"/>
    </location>
</feature>
<keyword evidence="6 7" id="KW-0472">Membrane</keyword>
<evidence type="ECO:0000256" key="2">
    <source>
        <dbReference type="ARBA" id="ARBA00008917"/>
    </source>
</evidence>
<dbReference type="GO" id="GO:0006950">
    <property type="term" value="P:response to stress"/>
    <property type="evidence" value="ECO:0007669"/>
    <property type="project" value="UniProtKB-ARBA"/>
</dbReference>
<evidence type="ECO:0000256" key="5">
    <source>
        <dbReference type="ARBA" id="ARBA00022989"/>
    </source>
</evidence>
<evidence type="ECO:0000256" key="7">
    <source>
        <dbReference type="RuleBase" id="RU363059"/>
    </source>
</evidence>
<protein>
    <recommendedName>
        <fullName evidence="7">Derlin</fullName>
    </recommendedName>
</protein>
<dbReference type="AlphaFoldDB" id="A0AAV7Y6K7"/>
<evidence type="ECO:0000256" key="8">
    <source>
        <dbReference type="SAM" id="MobiDB-lite"/>
    </source>
</evidence>
<feature type="transmembrane region" description="Helical" evidence="7">
    <location>
        <begin position="102"/>
        <end position="135"/>
    </location>
</feature>
<comment type="function">
    <text evidence="7">May be involved in the degradation of misfolded endoplasmic reticulum (ER) luminal proteins.</text>
</comment>
<evidence type="ECO:0000313" key="10">
    <source>
        <dbReference type="Proteomes" id="UP001146793"/>
    </source>
</evidence>
<keyword evidence="4 7" id="KW-0256">Endoplasmic reticulum</keyword>
<feature type="region of interest" description="Disordered" evidence="8">
    <location>
        <begin position="229"/>
        <end position="267"/>
    </location>
</feature>
<dbReference type="Pfam" id="PF04511">
    <property type="entry name" value="DER1"/>
    <property type="match status" value="1"/>
</dbReference>
<dbReference type="EMBL" id="JANTQA010000072">
    <property type="protein sequence ID" value="KAJ3424490.1"/>
    <property type="molecule type" value="Genomic_DNA"/>
</dbReference>
<sequence>MQNKGKGFLEFWREFFPPVTRWWVTSILVTLLLGVLGIVPPKYMVYTPTLAFKHFQIWRIVTCFLFIGLPSFPFFLTMIFLITYSKSLENFSYQGNPAEYLWMLIVCGAVFLIVAPLLNIIMLGDMLAALVCYIYCRRNPDKQVSLYGLLQIQLKYFPFVSLALRMLMGRGVIGFGAAMLVGHLYWLLADDLPKKNNQVYIKTPQFLVNLVNKNGNNNDQFINRGYGYTNRNTTRNTNTNTQTQNTQTNNTSRYKWGDGNKIGKKDK</sequence>
<accession>A0AAV7Y6K7</accession>
<name>A0AAV7Y6K7_9EUKA</name>
<dbReference type="Proteomes" id="UP001146793">
    <property type="component" value="Unassembled WGS sequence"/>
</dbReference>
<feature type="transmembrane region" description="Helical" evidence="7">
    <location>
        <begin position="60"/>
        <end position="82"/>
    </location>
</feature>
<evidence type="ECO:0000256" key="6">
    <source>
        <dbReference type="ARBA" id="ARBA00023136"/>
    </source>
</evidence>
<comment type="caution">
    <text evidence="9">The sequence shown here is derived from an EMBL/GenBank/DDBJ whole genome shotgun (WGS) entry which is preliminary data.</text>
</comment>
<feature type="compositionally biased region" description="Basic and acidic residues" evidence="8">
    <location>
        <begin position="255"/>
        <end position="267"/>
    </location>
</feature>
<comment type="similarity">
    <text evidence="2 7">Belongs to the derlin family.</text>
</comment>
<dbReference type="SUPFAM" id="SSF144091">
    <property type="entry name" value="Rhomboid-like"/>
    <property type="match status" value="1"/>
</dbReference>
<comment type="subcellular location">
    <subcellularLocation>
        <location evidence="1 7">Endoplasmic reticulum membrane</location>
        <topology evidence="1 7">Multi-pass membrane protein</topology>
    </subcellularLocation>
</comment>